<evidence type="ECO:0000313" key="5">
    <source>
        <dbReference type="Proteomes" id="UP001477870"/>
    </source>
</evidence>
<dbReference type="InterPro" id="IPR016181">
    <property type="entry name" value="Acyl_CoA_acyltransferase"/>
</dbReference>
<dbReference type="InterPro" id="IPR000182">
    <property type="entry name" value="GNAT_dom"/>
</dbReference>
<reference evidence="4 5" key="1">
    <citation type="submission" date="2024-03" db="EMBL/GenBank/DDBJ databases">
        <title>Community enrichment and isolation of bacterial strains for fucoidan degradation.</title>
        <authorList>
            <person name="Sichert A."/>
        </authorList>
    </citation>
    <scope>NUCLEOTIDE SEQUENCE [LARGE SCALE GENOMIC DNA]</scope>
    <source>
        <strain evidence="4 5">AS62</strain>
    </source>
</reference>
<dbReference type="SUPFAM" id="SSF55729">
    <property type="entry name" value="Acyl-CoA N-acyltransferases (Nat)"/>
    <property type="match status" value="1"/>
</dbReference>
<gene>
    <name evidence="4" type="ORF">WNY59_01650</name>
</gene>
<sequence>MSSNNIQPRKAVLEDSEALVSCIDAAYAKYSNRISEMPSVSEGITEDITHNQVWVAVEADEIIACLVLIKEDGFMKLANLAVHPSHSGKGIGRKLMALSEREAKRQGYNEMRLNTHVDMPENVQLYEYLGWEEVSRIKSTVSMKKRLGL</sequence>
<evidence type="ECO:0000313" key="4">
    <source>
        <dbReference type="EMBL" id="MEM5500287.1"/>
    </source>
</evidence>
<dbReference type="PANTHER" id="PTHR43877">
    <property type="entry name" value="AMINOALKYLPHOSPHONATE N-ACETYLTRANSFERASE-RELATED-RELATED"/>
    <property type="match status" value="1"/>
</dbReference>
<evidence type="ECO:0000256" key="1">
    <source>
        <dbReference type="ARBA" id="ARBA00022679"/>
    </source>
</evidence>
<feature type="domain" description="N-acetyltransferase" evidence="3">
    <location>
        <begin position="6"/>
        <end position="148"/>
    </location>
</feature>
<evidence type="ECO:0000256" key="2">
    <source>
        <dbReference type="ARBA" id="ARBA00023315"/>
    </source>
</evidence>
<name>A0ABU9T2D1_9HYPH</name>
<keyword evidence="1" id="KW-0808">Transferase</keyword>
<keyword evidence="5" id="KW-1185">Reference proteome</keyword>
<dbReference type="RefSeq" id="WP_342846357.1">
    <property type="nucleotide sequence ID" value="NZ_JBBMQO010000001.1"/>
</dbReference>
<organism evidence="4 5">
    <name type="scientific">Ahrensia kielensis</name>
    <dbReference type="NCBI Taxonomy" id="76980"/>
    <lineage>
        <taxon>Bacteria</taxon>
        <taxon>Pseudomonadati</taxon>
        <taxon>Pseudomonadota</taxon>
        <taxon>Alphaproteobacteria</taxon>
        <taxon>Hyphomicrobiales</taxon>
        <taxon>Ahrensiaceae</taxon>
        <taxon>Ahrensia</taxon>
    </lineage>
</organism>
<dbReference type="PROSITE" id="PS51186">
    <property type="entry name" value="GNAT"/>
    <property type="match status" value="1"/>
</dbReference>
<dbReference type="Gene3D" id="3.40.630.30">
    <property type="match status" value="1"/>
</dbReference>
<dbReference type="Proteomes" id="UP001477870">
    <property type="component" value="Unassembled WGS sequence"/>
</dbReference>
<proteinExistence type="predicted"/>
<dbReference type="CDD" id="cd04301">
    <property type="entry name" value="NAT_SF"/>
    <property type="match status" value="1"/>
</dbReference>
<dbReference type="Pfam" id="PF13508">
    <property type="entry name" value="Acetyltransf_7"/>
    <property type="match status" value="1"/>
</dbReference>
<accession>A0ABU9T2D1</accession>
<protein>
    <submittedName>
        <fullName evidence="4">GNAT family N-acetyltransferase</fullName>
    </submittedName>
</protein>
<dbReference type="EMBL" id="JBBMQO010000001">
    <property type="protein sequence ID" value="MEM5500287.1"/>
    <property type="molecule type" value="Genomic_DNA"/>
</dbReference>
<keyword evidence="2" id="KW-0012">Acyltransferase</keyword>
<evidence type="ECO:0000259" key="3">
    <source>
        <dbReference type="PROSITE" id="PS51186"/>
    </source>
</evidence>
<comment type="caution">
    <text evidence="4">The sequence shown here is derived from an EMBL/GenBank/DDBJ whole genome shotgun (WGS) entry which is preliminary data.</text>
</comment>
<dbReference type="PANTHER" id="PTHR43877:SF2">
    <property type="entry name" value="AMINOALKYLPHOSPHONATE N-ACETYLTRANSFERASE-RELATED"/>
    <property type="match status" value="1"/>
</dbReference>
<dbReference type="InterPro" id="IPR050832">
    <property type="entry name" value="Bact_Acetyltransf"/>
</dbReference>